<dbReference type="EMBL" id="FNDZ01000001">
    <property type="protein sequence ID" value="SDI03953.1"/>
    <property type="molecule type" value="Genomic_DNA"/>
</dbReference>
<keyword evidence="1" id="KW-1003">Cell membrane</keyword>
<evidence type="ECO:0000313" key="9">
    <source>
        <dbReference type="Proteomes" id="UP000183255"/>
    </source>
</evidence>
<keyword evidence="2 7" id="KW-0732">Signal</keyword>
<feature type="compositionally biased region" description="Low complexity" evidence="6">
    <location>
        <begin position="27"/>
        <end position="48"/>
    </location>
</feature>
<feature type="signal peptide" evidence="7">
    <location>
        <begin position="1"/>
        <end position="21"/>
    </location>
</feature>
<feature type="chain" id="PRO_5039471643" evidence="7">
    <location>
        <begin position="22"/>
        <end position="500"/>
    </location>
</feature>
<dbReference type="PANTHER" id="PTHR43649:SF33">
    <property type="entry name" value="POLYGALACTURONAN_RHAMNOGALACTURONAN-BINDING PROTEIN YTCQ"/>
    <property type="match status" value="1"/>
</dbReference>
<evidence type="ECO:0000256" key="6">
    <source>
        <dbReference type="SAM" id="MobiDB-lite"/>
    </source>
</evidence>
<dbReference type="RefSeq" id="WP_031573723.1">
    <property type="nucleotide sequence ID" value="NZ_FNDZ01000001.1"/>
</dbReference>
<proteinExistence type="predicted"/>
<evidence type="ECO:0000313" key="8">
    <source>
        <dbReference type="EMBL" id="SDI03953.1"/>
    </source>
</evidence>
<dbReference type="PANTHER" id="PTHR43649">
    <property type="entry name" value="ARABINOSE-BINDING PROTEIN-RELATED"/>
    <property type="match status" value="1"/>
</dbReference>
<evidence type="ECO:0000256" key="3">
    <source>
        <dbReference type="ARBA" id="ARBA00023136"/>
    </source>
</evidence>
<evidence type="ECO:0000256" key="4">
    <source>
        <dbReference type="ARBA" id="ARBA00023139"/>
    </source>
</evidence>
<evidence type="ECO:0000256" key="2">
    <source>
        <dbReference type="ARBA" id="ARBA00022729"/>
    </source>
</evidence>
<dbReference type="Pfam" id="PF01547">
    <property type="entry name" value="SBP_bac_1"/>
    <property type="match status" value="1"/>
</dbReference>
<dbReference type="InterPro" id="IPR050490">
    <property type="entry name" value="Bact_solute-bd_prot1"/>
</dbReference>
<evidence type="ECO:0000256" key="5">
    <source>
        <dbReference type="ARBA" id="ARBA00023288"/>
    </source>
</evidence>
<feature type="region of interest" description="Disordered" evidence="6">
    <location>
        <begin position="24"/>
        <end position="50"/>
    </location>
</feature>
<dbReference type="PROSITE" id="PS51257">
    <property type="entry name" value="PROKAR_LIPOPROTEIN"/>
    <property type="match status" value="1"/>
</dbReference>
<accession>A0A1G8HBD9</accession>
<dbReference type="InterPro" id="IPR006059">
    <property type="entry name" value="SBP"/>
</dbReference>
<keyword evidence="4" id="KW-0564">Palmitate</keyword>
<dbReference type="Gene3D" id="3.40.190.10">
    <property type="entry name" value="Periplasmic binding protein-like II"/>
    <property type="match status" value="2"/>
</dbReference>
<dbReference type="SUPFAM" id="SSF53850">
    <property type="entry name" value="Periplasmic binding protein-like II"/>
    <property type="match status" value="1"/>
</dbReference>
<sequence>MKKFLSILLMSLMVLSVFVGCGDKSTQETPNETPSETPGETSETGIGTKESPVEVSIILKDASPNDEAIQSIVKAIEEGMAEEENYVKITFLEPPTGTYGEAVPLAFRTGQISPDIIYFQGGDLPVSNDGLLEDLTEYVQNSAYVKNLMEEHTKVKLENYPYLLWLAPARVPAPVMRKDFADQLDSFDAVMQDPTVENYEKMLTEIVEKGVAKYAITSDGDLSRMNTVFNQAFGVTGTIVKEDGKWVFSKASEFEKNKLEFFARLYKNGLIDPEYITKQWDTMEKSFYEGEAAFIAGTAGAVINIYNNKMTQTHGEGAELVVLPPAKGVSQGYTAIDVSKESRGFAINAQSKVKDAAFAVLDFMASPKGNMLDKLGIEGTHYNVEGEKIVFTEKFPEWYPRFWETLNKFEPTPELAEPMMSAPGLKSLEMAKEYYVEDVNVLIPDHLISQWDAMNTLYKEYSSDIIRGVRPVSDFDEFVEKWNQSGGTEFESYLVEQLGN</sequence>
<gene>
    <name evidence="8" type="ORF">SAMN05421804_101530</name>
</gene>
<name>A0A1G8HBD9_9CLOT</name>
<reference evidence="8 9" key="1">
    <citation type="submission" date="2016-10" db="EMBL/GenBank/DDBJ databases">
        <authorList>
            <person name="de Groot N.N."/>
        </authorList>
    </citation>
    <scope>NUCLEOTIDE SEQUENCE [LARGE SCALE GENOMIC DNA]</scope>
    <source>
        <strain evidence="8 9">CGMCC 1.5058</strain>
    </source>
</reference>
<keyword evidence="3" id="KW-0472">Membrane</keyword>
<evidence type="ECO:0000256" key="1">
    <source>
        <dbReference type="ARBA" id="ARBA00022475"/>
    </source>
</evidence>
<protein>
    <submittedName>
        <fullName evidence="8">Putative aldouronate transport system substrate-binding protein</fullName>
    </submittedName>
</protein>
<organism evidence="8 9">
    <name type="scientific">Proteiniclasticum ruminis</name>
    <dbReference type="NCBI Taxonomy" id="398199"/>
    <lineage>
        <taxon>Bacteria</taxon>
        <taxon>Bacillati</taxon>
        <taxon>Bacillota</taxon>
        <taxon>Clostridia</taxon>
        <taxon>Eubacteriales</taxon>
        <taxon>Clostridiaceae</taxon>
        <taxon>Proteiniclasticum</taxon>
    </lineage>
</organism>
<dbReference type="AlphaFoldDB" id="A0A1G8HBD9"/>
<keyword evidence="5" id="KW-0449">Lipoprotein</keyword>
<evidence type="ECO:0000256" key="7">
    <source>
        <dbReference type="SAM" id="SignalP"/>
    </source>
</evidence>
<dbReference type="Proteomes" id="UP000183255">
    <property type="component" value="Unassembled WGS sequence"/>
</dbReference>